<evidence type="ECO:0000313" key="3">
    <source>
        <dbReference type="Proteomes" id="UP000276834"/>
    </source>
</evidence>
<keyword evidence="3" id="KW-1185">Reference proteome</keyword>
<accession>A0A3L8S5D1</accession>
<dbReference type="EMBL" id="QUSF01000064">
    <property type="protein sequence ID" value="RLV97004.1"/>
    <property type="molecule type" value="Genomic_DNA"/>
</dbReference>
<protein>
    <submittedName>
        <fullName evidence="2">Uncharacterized protein</fullName>
    </submittedName>
</protein>
<evidence type="ECO:0000313" key="2">
    <source>
        <dbReference type="EMBL" id="RLV97004.1"/>
    </source>
</evidence>
<comment type="caution">
    <text evidence="2">The sequence shown here is derived from an EMBL/GenBank/DDBJ whole genome shotgun (WGS) entry which is preliminary data.</text>
</comment>
<dbReference type="AlphaFoldDB" id="A0A3L8S5D1"/>
<reference evidence="2 3" key="1">
    <citation type="journal article" date="2018" name="Proc. R. Soc. B">
        <title>A non-coding region near Follistatin controls head colour polymorphism in the Gouldian finch.</title>
        <authorList>
            <person name="Toomey M.B."/>
            <person name="Marques C.I."/>
            <person name="Andrade P."/>
            <person name="Araujo P.M."/>
            <person name="Sabatino S."/>
            <person name="Gazda M.A."/>
            <person name="Afonso S."/>
            <person name="Lopes R.J."/>
            <person name="Corbo J.C."/>
            <person name="Carneiro M."/>
        </authorList>
    </citation>
    <scope>NUCLEOTIDE SEQUENCE [LARGE SCALE GENOMIC DNA]</scope>
    <source>
        <strain evidence="2">Red01</strain>
        <tissue evidence="2">Muscle</tissue>
    </source>
</reference>
<name>A0A3L8S5D1_CHLGU</name>
<sequence length="68" mass="7203">MQLEGKGQLDPIQTSTALVSRSDGPPTDREATRTSHRDTRNARLELGGGGVMAPRPLAASIAVSFCRP</sequence>
<feature type="region of interest" description="Disordered" evidence="1">
    <location>
        <begin position="1"/>
        <end position="51"/>
    </location>
</feature>
<dbReference type="Proteomes" id="UP000276834">
    <property type="component" value="Unassembled WGS sequence"/>
</dbReference>
<proteinExistence type="predicted"/>
<feature type="compositionally biased region" description="Basic and acidic residues" evidence="1">
    <location>
        <begin position="26"/>
        <end position="43"/>
    </location>
</feature>
<gene>
    <name evidence="2" type="ORF">DV515_00012204</name>
</gene>
<evidence type="ECO:0000256" key="1">
    <source>
        <dbReference type="SAM" id="MobiDB-lite"/>
    </source>
</evidence>
<organism evidence="2 3">
    <name type="scientific">Chloebia gouldiae</name>
    <name type="common">Gouldian finch</name>
    <name type="synonym">Erythrura gouldiae</name>
    <dbReference type="NCBI Taxonomy" id="44316"/>
    <lineage>
        <taxon>Eukaryota</taxon>
        <taxon>Metazoa</taxon>
        <taxon>Chordata</taxon>
        <taxon>Craniata</taxon>
        <taxon>Vertebrata</taxon>
        <taxon>Euteleostomi</taxon>
        <taxon>Archelosauria</taxon>
        <taxon>Archosauria</taxon>
        <taxon>Dinosauria</taxon>
        <taxon>Saurischia</taxon>
        <taxon>Theropoda</taxon>
        <taxon>Coelurosauria</taxon>
        <taxon>Aves</taxon>
        <taxon>Neognathae</taxon>
        <taxon>Neoaves</taxon>
        <taxon>Telluraves</taxon>
        <taxon>Australaves</taxon>
        <taxon>Passeriformes</taxon>
        <taxon>Passeroidea</taxon>
        <taxon>Passeridae</taxon>
        <taxon>Chloebia</taxon>
    </lineage>
</organism>